<dbReference type="Proteomes" id="UP000887013">
    <property type="component" value="Unassembled WGS sequence"/>
</dbReference>
<evidence type="ECO:0000313" key="1">
    <source>
        <dbReference type="EMBL" id="GFT41744.1"/>
    </source>
</evidence>
<keyword evidence="2" id="KW-1185">Reference proteome</keyword>
<proteinExistence type="predicted"/>
<dbReference type="EMBL" id="BMAW01063757">
    <property type="protein sequence ID" value="GFT41744.1"/>
    <property type="molecule type" value="Genomic_DNA"/>
</dbReference>
<dbReference type="AlphaFoldDB" id="A0A8X6P150"/>
<accession>A0A8X6P150</accession>
<protein>
    <submittedName>
        <fullName evidence="1">Uncharacterized protein</fullName>
    </submittedName>
</protein>
<feature type="non-terminal residue" evidence="1">
    <location>
        <position position="1"/>
    </location>
</feature>
<organism evidence="1 2">
    <name type="scientific">Nephila pilipes</name>
    <name type="common">Giant wood spider</name>
    <name type="synonym">Nephila maculata</name>
    <dbReference type="NCBI Taxonomy" id="299642"/>
    <lineage>
        <taxon>Eukaryota</taxon>
        <taxon>Metazoa</taxon>
        <taxon>Ecdysozoa</taxon>
        <taxon>Arthropoda</taxon>
        <taxon>Chelicerata</taxon>
        <taxon>Arachnida</taxon>
        <taxon>Araneae</taxon>
        <taxon>Araneomorphae</taxon>
        <taxon>Entelegynae</taxon>
        <taxon>Araneoidea</taxon>
        <taxon>Nephilidae</taxon>
        <taxon>Nephila</taxon>
    </lineage>
</organism>
<reference evidence="1" key="1">
    <citation type="submission" date="2020-08" db="EMBL/GenBank/DDBJ databases">
        <title>Multicomponent nature underlies the extraordinary mechanical properties of spider dragline silk.</title>
        <authorList>
            <person name="Kono N."/>
            <person name="Nakamura H."/>
            <person name="Mori M."/>
            <person name="Yoshida Y."/>
            <person name="Ohtoshi R."/>
            <person name="Malay A.D."/>
            <person name="Moran D.A.P."/>
            <person name="Tomita M."/>
            <person name="Numata K."/>
            <person name="Arakawa K."/>
        </authorList>
    </citation>
    <scope>NUCLEOTIDE SEQUENCE</scope>
</reference>
<sequence length="42" mass="4490">GLGRRRAPQPPLPARPSLVLSALQFGGEQARSDPHQGQVSTR</sequence>
<evidence type="ECO:0000313" key="2">
    <source>
        <dbReference type="Proteomes" id="UP000887013"/>
    </source>
</evidence>
<gene>
    <name evidence="1" type="ORF">NPIL_277741</name>
</gene>
<name>A0A8X6P150_NEPPI</name>
<comment type="caution">
    <text evidence="1">The sequence shown here is derived from an EMBL/GenBank/DDBJ whole genome shotgun (WGS) entry which is preliminary data.</text>
</comment>